<reference evidence="1 2" key="1">
    <citation type="submission" date="2019-03" db="EMBL/GenBank/DDBJ databases">
        <title>Genomic Encyclopedia of Type Strains, Phase IV (KMG-IV): sequencing the most valuable type-strain genomes for metagenomic binning, comparative biology and taxonomic classification.</title>
        <authorList>
            <person name="Goeker M."/>
        </authorList>
    </citation>
    <scope>NUCLEOTIDE SEQUENCE [LARGE SCALE GENOMIC DNA]</scope>
    <source>
        <strain evidence="1 2">DSM 18792</strain>
    </source>
</reference>
<evidence type="ECO:0000313" key="1">
    <source>
        <dbReference type="EMBL" id="TCL67487.1"/>
    </source>
</evidence>
<accession>A0A4V2QEC9</accession>
<sequence>MTVLHYARNLCGMAHENIFNQNKFLNSIQFMFISNNLNSFELDHFDCIFKNKL</sequence>
<dbReference type="AlphaFoldDB" id="A0A4V2QEC9"/>
<gene>
    <name evidence="1" type="ORF">EV196_10243</name>
</gene>
<name>A0A4V2QEC9_9FLAO</name>
<organism evidence="1 2">
    <name type="scientific">Mariniflexile fucanivorans</name>
    <dbReference type="NCBI Taxonomy" id="264023"/>
    <lineage>
        <taxon>Bacteria</taxon>
        <taxon>Pseudomonadati</taxon>
        <taxon>Bacteroidota</taxon>
        <taxon>Flavobacteriia</taxon>
        <taxon>Flavobacteriales</taxon>
        <taxon>Flavobacteriaceae</taxon>
        <taxon>Mariniflexile</taxon>
    </lineage>
</organism>
<keyword evidence="2" id="KW-1185">Reference proteome</keyword>
<comment type="caution">
    <text evidence="1">The sequence shown here is derived from an EMBL/GenBank/DDBJ whole genome shotgun (WGS) entry which is preliminary data.</text>
</comment>
<proteinExistence type="predicted"/>
<dbReference type="EMBL" id="SLUP01000002">
    <property type="protein sequence ID" value="TCL67487.1"/>
    <property type="molecule type" value="Genomic_DNA"/>
</dbReference>
<evidence type="ECO:0000313" key="2">
    <source>
        <dbReference type="Proteomes" id="UP000295455"/>
    </source>
</evidence>
<dbReference type="Proteomes" id="UP000295455">
    <property type="component" value="Unassembled WGS sequence"/>
</dbReference>
<protein>
    <submittedName>
        <fullName evidence="1">Uncharacterized protein</fullName>
    </submittedName>
</protein>